<dbReference type="Gene3D" id="1.10.600.10">
    <property type="entry name" value="Farnesyl Diphosphate Synthase"/>
    <property type="match status" value="1"/>
</dbReference>
<evidence type="ECO:0000313" key="8">
    <source>
        <dbReference type="Proteomes" id="UP000000771"/>
    </source>
</evidence>
<dbReference type="AlphaFoldDB" id="C7M1R3"/>
<dbReference type="GO" id="GO:0046872">
    <property type="term" value="F:metal ion binding"/>
    <property type="evidence" value="ECO:0007669"/>
    <property type="project" value="UniProtKB-KW"/>
</dbReference>
<sequence length="338" mass="35317">MEHPLPLGEPWAGPYLQAVEEGLRRAATTTDPDITAAALHLIMAGGKRVRPLIALATALALGEVAPSPDDPVVRGAVAVELVHLASLYHDDVMDEASERRGVSSANARFGNLIAVVTGDFLLARAAGIAARLGEEVAAALADTLAAMCEGQILEVADAHQLTRTTERYLATIAGKTASLMGTAARIPAIVLGRDQAMLDALSAAGTALGMLFQLRDDVLDLVATREQLGKEPAQDLVEGIYTLPVILALHDPTVREALLDVLPRAADPEPRAVALSLVRRSDGIPGTLGQMRRIEADLDAVLADTLGMSDSWFGRLARALVSSAEHLAAAVPAPSALA</sequence>
<dbReference type="GO" id="GO:0004659">
    <property type="term" value="F:prenyltransferase activity"/>
    <property type="evidence" value="ECO:0007669"/>
    <property type="project" value="InterPro"/>
</dbReference>
<dbReference type="CDD" id="cd00685">
    <property type="entry name" value="Trans_IPPS_HT"/>
    <property type="match status" value="1"/>
</dbReference>
<dbReference type="SUPFAM" id="SSF48576">
    <property type="entry name" value="Terpenoid synthases"/>
    <property type="match status" value="1"/>
</dbReference>
<comment type="cofactor">
    <cofactor evidence="1">
        <name>Mg(2+)</name>
        <dbReference type="ChEBI" id="CHEBI:18420"/>
    </cofactor>
</comment>
<dbReference type="HOGENOM" id="CLU_014015_2_3_11"/>
<dbReference type="Proteomes" id="UP000000771">
    <property type="component" value="Chromosome"/>
</dbReference>
<keyword evidence="8" id="KW-1185">Reference proteome</keyword>
<dbReference type="EMBL" id="CP001631">
    <property type="protein sequence ID" value="ACU54810.1"/>
    <property type="molecule type" value="Genomic_DNA"/>
</dbReference>
<evidence type="ECO:0000256" key="3">
    <source>
        <dbReference type="ARBA" id="ARBA00022679"/>
    </source>
</evidence>
<dbReference type="Pfam" id="PF00348">
    <property type="entry name" value="polyprenyl_synt"/>
    <property type="match status" value="1"/>
</dbReference>
<evidence type="ECO:0000256" key="1">
    <source>
        <dbReference type="ARBA" id="ARBA00001946"/>
    </source>
</evidence>
<name>C7M1R3_ACIFD</name>
<dbReference type="KEGG" id="afo:Afer_1905"/>
<dbReference type="InterPro" id="IPR008949">
    <property type="entry name" value="Isoprenoid_synthase_dom_sf"/>
</dbReference>
<proteinExistence type="inferred from homology"/>
<dbReference type="InterPro" id="IPR000092">
    <property type="entry name" value="Polyprenyl_synt"/>
</dbReference>
<evidence type="ECO:0000256" key="5">
    <source>
        <dbReference type="ARBA" id="ARBA00022842"/>
    </source>
</evidence>
<evidence type="ECO:0000256" key="2">
    <source>
        <dbReference type="ARBA" id="ARBA00006706"/>
    </source>
</evidence>
<gene>
    <name evidence="7" type="ordered locus">Afer_1905</name>
</gene>
<dbReference type="eggNOG" id="COG0142">
    <property type="taxonomic scope" value="Bacteria"/>
</dbReference>
<dbReference type="PANTHER" id="PTHR12001">
    <property type="entry name" value="GERANYLGERANYL PYROPHOSPHATE SYNTHASE"/>
    <property type="match status" value="1"/>
</dbReference>
<keyword evidence="4" id="KW-0479">Metal-binding</keyword>
<reference evidence="7 8" key="1">
    <citation type="journal article" date="2009" name="Stand. Genomic Sci.">
        <title>Complete genome sequence of Acidimicrobium ferrooxidans type strain (ICP).</title>
        <authorList>
            <person name="Clum A."/>
            <person name="Nolan M."/>
            <person name="Lang E."/>
            <person name="Glavina Del Rio T."/>
            <person name="Tice H."/>
            <person name="Copeland A."/>
            <person name="Cheng J.F."/>
            <person name="Lucas S."/>
            <person name="Chen F."/>
            <person name="Bruce D."/>
            <person name="Goodwin L."/>
            <person name="Pitluck S."/>
            <person name="Ivanova N."/>
            <person name="Mavrommatis K."/>
            <person name="Mikhailova N."/>
            <person name="Pati A."/>
            <person name="Chen A."/>
            <person name="Palaniappan K."/>
            <person name="Goker M."/>
            <person name="Spring S."/>
            <person name="Land M."/>
            <person name="Hauser L."/>
            <person name="Chang Y.J."/>
            <person name="Jeffries C.C."/>
            <person name="Chain P."/>
            <person name="Bristow J."/>
            <person name="Eisen J.A."/>
            <person name="Markowitz V."/>
            <person name="Hugenholtz P."/>
            <person name="Kyrpides N.C."/>
            <person name="Klenk H.P."/>
            <person name="Lapidus A."/>
        </authorList>
    </citation>
    <scope>NUCLEOTIDE SEQUENCE [LARGE SCALE GENOMIC DNA]</scope>
    <source>
        <strain evidence="8">DSM 10331 / JCM 15462 / NBRC 103882 / ICP</strain>
    </source>
</reference>
<keyword evidence="5" id="KW-0460">Magnesium</keyword>
<comment type="similarity">
    <text evidence="2 6">Belongs to the FPP/GGPP synthase family.</text>
</comment>
<keyword evidence="3 6" id="KW-0808">Transferase</keyword>
<dbReference type="GO" id="GO:0008299">
    <property type="term" value="P:isoprenoid biosynthetic process"/>
    <property type="evidence" value="ECO:0007669"/>
    <property type="project" value="InterPro"/>
</dbReference>
<dbReference type="SFLD" id="SFLDS00005">
    <property type="entry name" value="Isoprenoid_Synthase_Type_I"/>
    <property type="match status" value="1"/>
</dbReference>
<dbReference type="PROSITE" id="PS00444">
    <property type="entry name" value="POLYPRENYL_SYNTHASE_2"/>
    <property type="match status" value="1"/>
</dbReference>
<dbReference type="STRING" id="525909.Afer_1905"/>
<evidence type="ECO:0000313" key="7">
    <source>
        <dbReference type="EMBL" id="ACU54810.1"/>
    </source>
</evidence>
<protein>
    <submittedName>
        <fullName evidence="7">Polyprenyl synthetase</fullName>
    </submittedName>
</protein>
<accession>C7M1R3</accession>
<dbReference type="RefSeq" id="WP_015799286.1">
    <property type="nucleotide sequence ID" value="NC_013124.1"/>
</dbReference>
<evidence type="ECO:0000256" key="6">
    <source>
        <dbReference type="RuleBase" id="RU004466"/>
    </source>
</evidence>
<evidence type="ECO:0000256" key="4">
    <source>
        <dbReference type="ARBA" id="ARBA00022723"/>
    </source>
</evidence>
<organism evidence="7 8">
    <name type="scientific">Acidimicrobium ferrooxidans (strain DSM 10331 / JCM 15462 / NBRC 103882 / ICP)</name>
    <dbReference type="NCBI Taxonomy" id="525909"/>
    <lineage>
        <taxon>Bacteria</taxon>
        <taxon>Bacillati</taxon>
        <taxon>Actinomycetota</taxon>
        <taxon>Acidimicrobiia</taxon>
        <taxon>Acidimicrobiales</taxon>
        <taxon>Acidimicrobiaceae</taxon>
        <taxon>Acidimicrobium</taxon>
    </lineage>
</organism>
<dbReference type="OrthoDB" id="4497239at2"/>
<dbReference type="InterPro" id="IPR033749">
    <property type="entry name" value="Polyprenyl_synt_CS"/>
</dbReference>
<dbReference type="PANTHER" id="PTHR12001:SF69">
    <property type="entry name" value="ALL TRANS-POLYPRENYL-DIPHOSPHATE SYNTHASE PDSS1"/>
    <property type="match status" value="1"/>
</dbReference>